<protein>
    <submittedName>
        <fullName evidence="1">Uncharacterized protein</fullName>
    </submittedName>
</protein>
<evidence type="ECO:0000313" key="2">
    <source>
        <dbReference type="Proteomes" id="UP000265520"/>
    </source>
</evidence>
<dbReference type="EMBL" id="LXQA010285230">
    <property type="protein sequence ID" value="MCI40902.1"/>
    <property type="molecule type" value="Genomic_DNA"/>
</dbReference>
<organism evidence="1 2">
    <name type="scientific">Trifolium medium</name>
    <dbReference type="NCBI Taxonomy" id="97028"/>
    <lineage>
        <taxon>Eukaryota</taxon>
        <taxon>Viridiplantae</taxon>
        <taxon>Streptophyta</taxon>
        <taxon>Embryophyta</taxon>
        <taxon>Tracheophyta</taxon>
        <taxon>Spermatophyta</taxon>
        <taxon>Magnoliopsida</taxon>
        <taxon>eudicotyledons</taxon>
        <taxon>Gunneridae</taxon>
        <taxon>Pentapetalae</taxon>
        <taxon>rosids</taxon>
        <taxon>fabids</taxon>
        <taxon>Fabales</taxon>
        <taxon>Fabaceae</taxon>
        <taxon>Papilionoideae</taxon>
        <taxon>50 kb inversion clade</taxon>
        <taxon>NPAAA clade</taxon>
        <taxon>Hologalegina</taxon>
        <taxon>IRL clade</taxon>
        <taxon>Trifolieae</taxon>
        <taxon>Trifolium</taxon>
    </lineage>
</organism>
<keyword evidence="2" id="KW-1185">Reference proteome</keyword>
<name>A0A392RXM1_9FABA</name>
<evidence type="ECO:0000313" key="1">
    <source>
        <dbReference type="EMBL" id="MCI40902.1"/>
    </source>
</evidence>
<sequence>MYFPVLHSLPIVLDNGVHSESCRRDHGGYPPRLGPDPIKLGVRDCVHQPMALRRLCHLNLKSRGDKVNSTVNQIHPS</sequence>
<accession>A0A392RXM1</accession>
<proteinExistence type="predicted"/>
<comment type="caution">
    <text evidence="1">The sequence shown here is derived from an EMBL/GenBank/DDBJ whole genome shotgun (WGS) entry which is preliminary data.</text>
</comment>
<feature type="non-terminal residue" evidence="1">
    <location>
        <position position="77"/>
    </location>
</feature>
<dbReference type="AlphaFoldDB" id="A0A392RXM1"/>
<reference evidence="1 2" key="1">
    <citation type="journal article" date="2018" name="Front. Plant Sci.">
        <title>Red Clover (Trifolium pratense) and Zigzag Clover (T. medium) - A Picture of Genomic Similarities and Differences.</title>
        <authorList>
            <person name="Dluhosova J."/>
            <person name="Istvanek J."/>
            <person name="Nedelnik J."/>
            <person name="Repkova J."/>
        </authorList>
    </citation>
    <scope>NUCLEOTIDE SEQUENCE [LARGE SCALE GENOMIC DNA]</scope>
    <source>
        <strain evidence="2">cv. 10/8</strain>
        <tissue evidence="1">Leaf</tissue>
    </source>
</reference>
<dbReference type="Proteomes" id="UP000265520">
    <property type="component" value="Unassembled WGS sequence"/>
</dbReference>